<comment type="caution">
    <text evidence="1">The sequence shown here is derived from an EMBL/GenBank/DDBJ whole genome shotgun (WGS) entry which is preliminary data.</text>
</comment>
<dbReference type="InParanoid" id="A0A1V8TTJ6"/>
<protein>
    <submittedName>
        <fullName evidence="1">Uncharacterized protein</fullName>
    </submittedName>
</protein>
<accession>A0A1V8TTJ6</accession>
<name>A0A1V8TTJ6_9PEZI</name>
<gene>
    <name evidence="1" type="ORF">B0A48_00061</name>
</gene>
<keyword evidence="2" id="KW-1185">Reference proteome</keyword>
<dbReference type="Proteomes" id="UP000192596">
    <property type="component" value="Unassembled WGS sequence"/>
</dbReference>
<evidence type="ECO:0000313" key="2">
    <source>
        <dbReference type="Proteomes" id="UP000192596"/>
    </source>
</evidence>
<sequence length="304" mass="34057">MDIASLAAEHEALVTSVYEYYTTLIDLAYLDNRDAVDLLHLLPWVTLAARRKAHDEGLPVTQMSTAVTYYEAEVERGFIPEVRRYGYDEAGEEVLLPVWAVLVTVARVRDYTSLIYDLSHKTISGLSRGEASVTELERSARPAAELFARLSKDLRSLEVVPWRTNEAPKGFSKRTRVYEQKLSDPNSLARAAQLDFLSTPPCGGGPNDVIAGSRAAAEQLATAVNKSRHNEFWSHRIIFEASGWPNSFDRQTCQQKIDEWEAGVHAIRMQSMITRSFGMMMVGDLENGATLHDFYKRGPGHHAV</sequence>
<organism evidence="1 2">
    <name type="scientific">Cryoendolithus antarcticus</name>
    <dbReference type="NCBI Taxonomy" id="1507870"/>
    <lineage>
        <taxon>Eukaryota</taxon>
        <taxon>Fungi</taxon>
        <taxon>Dikarya</taxon>
        <taxon>Ascomycota</taxon>
        <taxon>Pezizomycotina</taxon>
        <taxon>Dothideomycetes</taxon>
        <taxon>Dothideomycetidae</taxon>
        <taxon>Cladosporiales</taxon>
        <taxon>Cladosporiaceae</taxon>
        <taxon>Cryoendolithus</taxon>
    </lineage>
</organism>
<dbReference type="EMBL" id="NAJO01000001">
    <property type="protein sequence ID" value="OQO14680.1"/>
    <property type="molecule type" value="Genomic_DNA"/>
</dbReference>
<evidence type="ECO:0000313" key="1">
    <source>
        <dbReference type="EMBL" id="OQO14680.1"/>
    </source>
</evidence>
<dbReference type="AlphaFoldDB" id="A0A1V8TTJ6"/>
<reference evidence="2" key="1">
    <citation type="submission" date="2017-03" db="EMBL/GenBank/DDBJ databases">
        <title>Genomes of endolithic fungi from Antarctica.</title>
        <authorList>
            <person name="Coleine C."/>
            <person name="Masonjones S."/>
            <person name="Stajich J.E."/>
        </authorList>
    </citation>
    <scope>NUCLEOTIDE SEQUENCE [LARGE SCALE GENOMIC DNA]</scope>
    <source>
        <strain evidence="2">CCFEE 5527</strain>
    </source>
</reference>
<proteinExistence type="predicted"/>